<keyword evidence="9" id="KW-1185">Reference proteome</keyword>
<keyword evidence="2 5" id="KW-0863">Zinc-finger</keyword>
<feature type="domain" description="C3H1-type" evidence="7">
    <location>
        <begin position="38"/>
        <end position="66"/>
    </location>
</feature>
<keyword evidence="4" id="KW-0238">DNA-binding</keyword>
<keyword evidence="1 5" id="KW-0479">Metal-binding</keyword>
<evidence type="ECO:0000256" key="4">
    <source>
        <dbReference type="ARBA" id="ARBA00023125"/>
    </source>
</evidence>
<dbReference type="SMART" id="SM00356">
    <property type="entry name" value="ZnF_C3H1"/>
    <property type="match status" value="2"/>
</dbReference>
<dbReference type="InterPro" id="IPR057444">
    <property type="entry name" value="Znf-CCCH_AtC3H23-like"/>
</dbReference>
<evidence type="ECO:0000256" key="5">
    <source>
        <dbReference type="PROSITE-ProRule" id="PRU00723"/>
    </source>
</evidence>
<name>A0A383WA32_TETOB</name>
<accession>A0A383WA32</accession>
<dbReference type="AlphaFoldDB" id="A0A383WA32"/>
<dbReference type="InterPro" id="IPR000571">
    <property type="entry name" value="Znf_CCCH"/>
</dbReference>
<dbReference type="EMBL" id="FNXT01001202">
    <property type="protein sequence ID" value="SZX73959.1"/>
    <property type="molecule type" value="Genomic_DNA"/>
</dbReference>
<evidence type="ECO:0000313" key="9">
    <source>
        <dbReference type="Proteomes" id="UP000256970"/>
    </source>
</evidence>
<gene>
    <name evidence="8" type="ORF">BQ4739_LOCUS14219</name>
</gene>
<organism evidence="8 9">
    <name type="scientific">Tetradesmus obliquus</name>
    <name type="common">Green alga</name>
    <name type="synonym">Acutodesmus obliquus</name>
    <dbReference type="NCBI Taxonomy" id="3088"/>
    <lineage>
        <taxon>Eukaryota</taxon>
        <taxon>Viridiplantae</taxon>
        <taxon>Chlorophyta</taxon>
        <taxon>core chlorophytes</taxon>
        <taxon>Chlorophyceae</taxon>
        <taxon>CS clade</taxon>
        <taxon>Sphaeropleales</taxon>
        <taxon>Scenedesmaceae</taxon>
        <taxon>Tetradesmus</taxon>
    </lineage>
</organism>
<dbReference type="PANTHER" id="PTHR14493:SF50">
    <property type="entry name" value="RING FINGER PROTEIN UNKEMPT"/>
    <property type="match status" value="1"/>
</dbReference>
<reference evidence="8 9" key="1">
    <citation type="submission" date="2016-10" db="EMBL/GenBank/DDBJ databases">
        <authorList>
            <person name="Cai Z."/>
        </authorList>
    </citation>
    <scope>NUCLEOTIDE SEQUENCE [LARGE SCALE GENOMIC DNA]</scope>
</reference>
<feature type="zinc finger region" description="C3H1-type" evidence="5">
    <location>
        <begin position="38"/>
        <end position="66"/>
    </location>
</feature>
<dbReference type="InterPro" id="IPR045234">
    <property type="entry name" value="Unkempt-like"/>
</dbReference>
<dbReference type="InterPro" id="IPR036855">
    <property type="entry name" value="Znf_CCCH_sf"/>
</dbReference>
<protein>
    <recommendedName>
        <fullName evidence="7">C3H1-type domain-containing protein</fullName>
    </recommendedName>
</protein>
<dbReference type="Pfam" id="PF00642">
    <property type="entry name" value="zf-CCCH"/>
    <property type="match status" value="1"/>
</dbReference>
<dbReference type="Gene3D" id="3.30.1370.210">
    <property type="match status" value="1"/>
</dbReference>
<evidence type="ECO:0000256" key="1">
    <source>
        <dbReference type="ARBA" id="ARBA00022723"/>
    </source>
</evidence>
<feature type="compositionally biased region" description="Low complexity" evidence="6">
    <location>
        <begin position="174"/>
        <end position="187"/>
    </location>
</feature>
<dbReference type="PANTHER" id="PTHR14493">
    <property type="entry name" value="UNKEMPT FAMILY MEMBER"/>
    <property type="match status" value="1"/>
</dbReference>
<feature type="region of interest" description="Disordered" evidence="6">
    <location>
        <begin position="174"/>
        <end position="198"/>
    </location>
</feature>
<keyword evidence="3 5" id="KW-0862">Zinc</keyword>
<evidence type="ECO:0000259" key="7">
    <source>
        <dbReference type="PROSITE" id="PS50103"/>
    </source>
</evidence>
<evidence type="ECO:0000256" key="3">
    <source>
        <dbReference type="ARBA" id="ARBA00022833"/>
    </source>
</evidence>
<evidence type="ECO:0000313" key="8">
    <source>
        <dbReference type="EMBL" id="SZX73959.1"/>
    </source>
</evidence>
<dbReference type="GO" id="GO:0003677">
    <property type="term" value="F:DNA binding"/>
    <property type="evidence" value="ECO:0007669"/>
    <property type="project" value="UniProtKB-KW"/>
</dbReference>
<dbReference type="PROSITE" id="PS50103">
    <property type="entry name" value="ZF_C3H1"/>
    <property type="match status" value="1"/>
</dbReference>
<dbReference type="GO" id="GO:0008270">
    <property type="term" value="F:zinc ion binding"/>
    <property type="evidence" value="ECO:0007669"/>
    <property type="project" value="UniProtKB-KW"/>
</dbReference>
<sequence length="395" mass="41696">MMYTYKVKLCTRTDSHSWKHCPWRHPGETAAQRRHPSMHRPVMCTNLRLAGECPDGDSCPFSHNAFELSLHPERYKTTLCNLGGKCDRDICFFAHSEKDLRTAEPAAPPPSGSQAAGSSAQAAAALQAAGGVWQSSGSSQPARLAGAGRAAAMHSTGMVLQQHQHQQLMIGHAPQMPQQQQQQQQPMLGGSSGRTELPGGVQHQYVLQRQDISNLDSFTSQCSISAGSFSSSGPTYAQNQQQQQQPMFFSAAYSDPSYYFEPNHKDGFSAVSMAGGAGQAFAPVPLAFEGSAAVTGQHLGHPPGSIVQAPVPGFDPAAAAAGQTLVMLQPGAAGLAAEMAMAGPAAVSSSTGRHSLDISAALGMAAVPQQQTGAQPQLQQQQTGLMQLQQLQQLQ</sequence>
<dbReference type="Proteomes" id="UP000256970">
    <property type="component" value="Unassembled WGS sequence"/>
</dbReference>
<dbReference type="Pfam" id="PF25512">
    <property type="entry name" value="zf-CCCH_AtC3H23"/>
    <property type="match status" value="1"/>
</dbReference>
<proteinExistence type="predicted"/>
<evidence type="ECO:0000256" key="2">
    <source>
        <dbReference type="ARBA" id="ARBA00022771"/>
    </source>
</evidence>
<dbReference type="SUPFAM" id="SSF90229">
    <property type="entry name" value="CCCH zinc finger"/>
    <property type="match status" value="1"/>
</dbReference>
<evidence type="ECO:0000256" key="6">
    <source>
        <dbReference type="SAM" id="MobiDB-lite"/>
    </source>
</evidence>